<name>A0ABS7SC06_9MICO</name>
<evidence type="ECO:0000313" key="2">
    <source>
        <dbReference type="Proteomes" id="UP000826651"/>
    </source>
</evidence>
<dbReference type="Proteomes" id="UP000826651">
    <property type="component" value="Unassembled WGS sequence"/>
</dbReference>
<accession>A0ABS7SC06</accession>
<reference evidence="1 2" key="1">
    <citation type="submission" date="2021-04" db="EMBL/GenBank/DDBJ databases">
        <title>Ruania sp. nov., isolated from sandy soil of mangrove forest.</title>
        <authorList>
            <person name="Ge X."/>
            <person name="Huang R."/>
            <person name="Liu W."/>
        </authorList>
    </citation>
    <scope>NUCLEOTIDE SEQUENCE [LARGE SCALE GENOMIC DNA]</scope>
    <source>
        <strain evidence="1 2">N2-46</strain>
    </source>
</reference>
<sequence length="45" mass="5480">MARWCLTTDQPVASWMVLTELERREFYDEAVKMNRRIREGARHAR</sequence>
<proteinExistence type="predicted"/>
<gene>
    <name evidence="1" type="ORF">KCQ71_14005</name>
</gene>
<protein>
    <submittedName>
        <fullName evidence="1">Uncharacterized protein</fullName>
    </submittedName>
</protein>
<dbReference type="RefSeq" id="WP_223406919.1">
    <property type="nucleotide sequence ID" value="NZ_JAGSHT010000013.1"/>
</dbReference>
<evidence type="ECO:0000313" key="1">
    <source>
        <dbReference type="EMBL" id="MBZ2197275.1"/>
    </source>
</evidence>
<keyword evidence="2" id="KW-1185">Reference proteome</keyword>
<dbReference type="EMBL" id="JAGSHT010000013">
    <property type="protein sequence ID" value="MBZ2197275.1"/>
    <property type="molecule type" value="Genomic_DNA"/>
</dbReference>
<comment type="caution">
    <text evidence="1">The sequence shown here is derived from an EMBL/GenBank/DDBJ whole genome shotgun (WGS) entry which is preliminary data.</text>
</comment>
<organism evidence="1 2">
    <name type="scientific">Occultella gossypii</name>
    <dbReference type="NCBI Taxonomy" id="2800820"/>
    <lineage>
        <taxon>Bacteria</taxon>
        <taxon>Bacillati</taxon>
        <taxon>Actinomycetota</taxon>
        <taxon>Actinomycetes</taxon>
        <taxon>Micrococcales</taxon>
        <taxon>Ruaniaceae</taxon>
        <taxon>Occultella</taxon>
    </lineage>
</organism>